<dbReference type="CDD" id="cd19521">
    <property type="entry name" value="RecA-like_VPS4"/>
    <property type="match status" value="1"/>
</dbReference>
<dbReference type="InterPro" id="IPR045253">
    <property type="entry name" value="VPS4_MIT"/>
</dbReference>
<comment type="subcellular location">
    <subcellularLocation>
        <location evidence="1">Endosome membrane</location>
        <topology evidence="1">Peripheral membrane protein</topology>
    </subcellularLocation>
</comment>
<dbReference type="SUPFAM" id="SSF116846">
    <property type="entry name" value="MIT domain"/>
    <property type="match status" value="1"/>
</dbReference>
<dbReference type="Proteomes" id="UP001215598">
    <property type="component" value="Unassembled WGS sequence"/>
</dbReference>
<evidence type="ECO:0000256" key="11">
    <source>
        <dbReference type="ARBA" id="ARBA00048883"/>
    </source>
</evidence>
<dbReference type="InterPro" id="IPR003593">
    <property type="entry name" value="AAA+_ATPase"/>
</dbReference>
<proteinExistence type="inferred from homology"/>
<dbReference type="InterPro" id="IPR036181">
    <property type="entry name" value="MIT_dom_sf"/>
</dbReference>
<evidence type="ECO:0000256" key="7">
    <source>
        <dbReference type="ARBA" id="ARBA00022801"/>
    </source>
</evidence>
<dbReference type="Pfam" id="PF09336">
    <property type="entry name" value="Vps4_C"/>
    <property type="match status" value="1"/>
</dbReference>
<dbReference type="GO" id="GO:0010008">
    <property type="term" value="C:endosome membrane"/>
    <property type="evidence" value="ECO:0007669"/>
    <property type="project" value="UniProtKB-SubCell"/>
</dbReference>
<reference evidence="16" key="1">
    <citation type="submission" date="2023-03" db="EMBL/GenBank/DDBJ databases">
        <title>Massive genome expansion in bonnet fungi (Mycena s.s.) driven by repeated elements and novel gene families across ecological guilds.</title>
        <authorList>
            <consortium name="Lawrence Berkeley National Laboratory"/>
            <person name="Harder C.B."/>
            <person name="Miyauchi S."/>
            <person name="Viragh M."/>
            <person name="Kuo A."/>
            <person name="Thoen E."/>
            <person name="Andreopoulos B."/>
            <person name="Lu D."/>
            <person name="Skrede I."/>
            <person name="Drula E."/>
            <person name="Henrissat B."/>
            <person name="Morin E."/>
            <person name="Kohler A."/>
            <person name="Barry K."/>
            <person name="LaButti K."/>
            <person name="Morin E."/>
            <person name="Salamov A."/>
            <person name="Lipzen A."/>
            <person name="Mereny Z."/>
            <person name="Hegedus B."/>
            <person name="Baldrian P."/>
            <person name="Stursova M."/>
            <person name="Weitz H."/>
            <person name="Taylor A."/>
            <person name="Grigoriev I.V."/>
            <person name="Nagy L.G."/>
            <person name="Martin F."/>
            <person name="Kauserud H."/>
        </authorList>
    </citation>
    <scope>NUCLEOTIDE SEQUENCE</scope>
    <source>
        <strain evidence="16">CBHHK182m</strain>
    </source>
</reference>
<organism evidence="16 17">
    <name type="scientific">Mycena metata</name>
    <dbReference type="NCBI Taxonomy" id="1033252"/>
    <lineage>
        <taxon>Eukaryota</taxon>
        <taxon>Fungi</taxon>
        <taxon>Dikarya</taxon>
        <taxon>Basidiomycota</taxon>
        <taxon>Agaricomycotina</taxon>
        <taxon>Agaricomycetes</taxon>
        <taxon>Agaricomycetidae</taxon>
        <taxon>Agaricales</taxon>
        <taxon>Marasmiineae</taxon>
        <taxon>Mycenaceae</taxon>
        <taxon>Mycena</taxon>
    </lineage>
</organism>
<dbReference type="Pfam" id="PF00004">
    <property type="entry name" value="AAA"/>
    <property type="match status" value="1"/>
</dbReference>
<dbReference type="GO" id="GO:0005524">
    <property type="term" value="F:ATP binding"/>
    <property type="evidence" value="ECO:0007669"/>
    <property type="project" value="UniProtKB-KW"/>
</dbReference>
<keyword evidence="17" id="KW-1185">Reference proteome</keyword>
<keyword evidence="4" id="KW-0813">Transport</keyword>
<dbReference type="InterPro" id="IPR041569">
    <property type="entry name" value="AAA_lid_3"/>
</dbReference>
<evidence type="ECO:0000259" key="14">
    <source>
        <dbReference type="SMART" id="SM00382"/>
    </source>
</evidence>
<dbReference type="InterPro" id="IPR050304">
    <property type="entry name" value="MT-severing_AAA_ATPase"/>
</dbReference>
<feature type="region of interest" description="Disordered" evidence="13">
    <location>
        <begin position="402"/>
        <end position="424"/>
    </location>
</feature>
<evidence type="ECO:0000256" key="13">
    <source>
        <dbReference type="SAM" id="MobiDB-lite"/>
    </source>
</evidence>
<keyword evidence="7 16" id="KW-0378">Hydrolase</keyword>
<dbReference type="PANTHER" id="PTHR23074">
    <property type="entry name" value="AAA DOMAIN-CONTAINING"/>
    <property type="match status" value="1"/>
</dbReference>
<comment type="catalytic activity">
    <reaction evidence="11">
        <text>ATP + H2O = ADP + phosphate + H(+)</text>
        <dbReference type="Rhea" id="RHEA:13065"/>
        <dbReference type="ChEBI" id="CHEBI:15377"/>
        <dbReference type="ChEBI" id="CHEBI:15378"/>
        <dbReference type="ChEBI" id="CHEBI:30616"/>
        <dbReference type="ChEBI" id="CHEBI:43474"/>
        <dbReference type="ChEBI" id="CHEBI:456216"/>
        <dbReference type="EC" id="3.6.4.6"/>
    </reaction>
</comment>
<evidence type="ECO:0000256" key="5">
    <source>
        <dbReference type="ARBA" id="ARBA00022741"/>
    </source>
</evidence>
<feature type="compositionally biased region" description="Basic and acidic residues" evidence="13">
    <location>
        <begin position="91"/>
        <end position="103"/>
    </location>
</feature>
<evidence type="ECO:0000256" key="12">
    <source>
        <dbReference type="RuleBase" id="RU003651"/>
    </source>
</evidence>
<dbReference type="GO" id="GO:0016197">
    <property type="term" value="P:endosomal transport"/>
    <property type="evidence" value="ECO:0007669"/>
    <property type="project" value="TreeGrafter"/>
</dbReference>
<dbReference type="Pfam" id="PF17862">
    <property type="entry name" value="AAA_lid_3"/>
    <property type="match status" value="1"/>
</dbReference>
<evidence type="ECO:0000259" key="15">
    <source>
        <dbReference type="SMART" id="SM00745"/>
    </source>
</evidence>
<dbReference type="Gene3D" id="3.40.50.300">
    <property type="entry name" value="P-loop containing nucleotide triphosphate hydrolases"/>
    <property type="match status" value="1"/>
</dbReference>
<dbReference type="FunFam" id="3.40.50.300:FF:000043">
    <property type="entry name" value="Vacuolar protein sorting-associated protein 4"/>
    <property type="match status" value="1"/>
</dbReference>
<dbReference type="InterPro" id="IPR003959">
    <property type="entry name" value="ATPase_AAA_core"/>
</dbReference>
<dbReference type="InterPro" id="IPR015415">
    <property type="entry name" value="Spast_Vps4_C"/>
</dbReference>
<dbReference type="AlphaFoldDB" id="A0AAD7IL39"/>
<keyword evidence="9" id="KW-0653">Protein transport</keyword>
<dbReference type="FunFam" id="1.10.8.60:FF:000015">
    <property type="entry name" value="vacuolar protein sorting-associated protein 4A"/>
    <property type="match status" value="1"/>
</dbReference>
<dbReference type="InterPro" id="IPR027417">
    <property type="entry name" value="P-loop_NTPase"/>
</dbReference>
<dbReference type="FunFam" id="1.20.58.80:FF:000004">
    <property type="entry name" value="Vacuolar protein sorting-associated protein 4"/>
    <property type="match status" value="1"/>
</dbReference>
<dbReference type="GO" id="GO:0015031">
    <property type="term" value="P:protein transport"/>
    <property type="evidence" value="ECO:0007669"/>
    <property type="project" value="UniProtKB-KW"/>
</dbReference>
<evidence type="ECO:0000256" key="9">
    <source>
        <dbReference type="ARBA" id="ARBA00022927"/>
    </source>
</evidence>
<keyword evidence="8 12" id="KW-0067">ATP-binding</keyword>
<name>A0AAD7IL39_9AGAR</name>
<gene>
    <name evidence="16" type="ORF">B0H16DRAFT_1560612</name>
</gene>
<keyword evidence="6" id="KW-0967">Endosome</keyword>
<feature type="region of interest" description="Disordered" evidence="13">
    <location>
        <begin position="78"/>
        <end position="103"/>
    </location>
</feature>
<protein>
    <recommendedName>
        <fullName evidence="3">vesicle-fusing ATPase</fullName>
        <ecNumber evidence="3">3.6.4.6</ecNumber>
    </recommendedName>
</protein>
<dbReference type="GO" id="GO:0007033">
    <property type="term" value="P:vacuole organization"/>
    <property type="evidence" value="ECO:0007669"/>
    <property type="project" value="TreeGrafter"/>
</dbReference>
<dbReference type="SUPFAM" id="SSF52540">
    <property type="entry name" value="P-loop containing nucleoside triphosphate hydrolases"/>
    <property type="match status" value="1"/>
</dbReference>
<dbReference type="EMBL" id="JARKIB010000089">
    <property type="protein sequence ID" value="KAJ7743788.1"/>
    <property type="molecule type" value="Genomic_DNA"/>
</dbReference>
<dbReference type="GO" id="GO:0045324">
    <property type="term" value="P:late endosome to vacuole transport"/>
    <property type="evidence" value="ECO:0007669"/>
    <property type="project" value="UniProtKB-ARBA"/>
</dbReference>
<comment type="similarity">
    <text evidence="2 12">Belongs to the AAA ATPase family.</text>
</comment>
<dbReference type="PANTHER" id="PTHR23074:SF83">
    <property type="entry name" value="VACUOLAR PROTEIN SORTING-ASSOCIATED PROTEIN 4A"/>
    <property type="match status" value="1"/>
</dbReference>
<dbReference type="InterPro" id="IPR003960">
    <property type="entry name" value="ATPase_AAA_CS"/>
</dbReference>
<keyword evidence="5 12" id="KW-0547">Nucleotide-binding</keyword>
<dbReference type="Gene3D" id="1.10.8.60">
    <property type="match status" value="1"/>
</dbReference>
<comment type="caution">
    <text evidence="16">The sequence shown here is derived from an EMBL/GenBank/DDBJ whole genome shotgun (WGS) entry which is preliminary data.</text>
</comment>
<evidence type="ECO:0000256" key="1">
    <source>
        <dbReference type="ARBA" id="ARBA00004481"/>
    </source>
</evidence>
<dbReference type="InterPro" id="IPR007330">
    <property type="entry name" value="MIT_dom"/>
</dbReference>
<dbReference type="EC" id="3.6.4.6" evidence="3"/>
<dbReference type="Gene3D" id="1.20.58.80">
    <property type="entry name" value="Phosphotransferase system, lactose/cellobiose-type IIA subunit"/>
    <property type="match status" value="1"/>
</dbReference>
<evidence type="ECO:0000256" key="3">
    <source>
        <dbReference type="ARBA" id="ARBA00012674"/>
    </source>
</evidence>
<evidence type="ECO:0000256" key="8">
    <source>
        <dbReference type="ARBA" id="ARBA00022840"/>
    </source>
</evidence>
<dbReference type="SMART" id="SM00382">
    <property type="entry name" value="AAA"/>
    <property type="match status" value="1"/>
</dbReference>
<evidence type="ECO:0000256" key="10">
    <source>
        <dbReference type="ARBA" id="ARBA00023136"/>
    </source>
</evidence>
<dbReference type="SMART" id="SM00745">
    <property type="entry name" value="MIT"/>
    <property type="match status" value="1"/>
</dbReference>
<sequence>MSNLDRAIEIVQKAIEEDVKQNYAEAYKQYQNSLDYFMLAMKYEKNEKSRSLIRAKINEYLARAETLKEHLVNGEKNKNVKAAVANGSSGTKKDESSSGDPELDKLRGALSQAIVSEKPNVKWDDVAGLEGAKASLKEAVILPIKFPHLFTGKRTPWKGILLYGPPGTGKSYLAKAVATEAKSTFFSVSSSDLVSKWQGDSERLVKQLFELARESKPSIIFIDEIDSLAGSRNENESEGSRRIKTEFLVQMNGVGHDDTGVLVLGATNIPWQLDNAIKRRFEKRIYIPLPGPEARRHMFELHVGDTPCQMAPKDYRTLADQTEGYSGSDISTIVRDALMQPVRKVLSATHFKRVEDDTKWTPCSPGDPDAVEKSWTDVDSDELLEPPLKIADFLKSLATTRPTVTESDIKRHDQWTKESGHDGA</sequence>
<evidence type="ECO:0000256" key="4">
    <source>
        <dbReference type="ARBA" id="ARBA00022448"/>
    </source>
</evidence>
<dbReference type="CDD" id="cd02678">
    <property type="entry name" value="MIT_VPS4"/>
    <property type="match status" value="1"/>
</dbReference>
<evidence type="ECO:0000256" key="2">
    <source>
        <dbReference type="ARBA" id="ARBA00006914"/>
    </source>
</evidence>
<evidence type="ECO:0000256" key="6">
    <source>
        <dbReference type="ARBA" id="ARBA00022753"/>
    </source>
</evidence>
<dbReference type="PROSITE" id="PS00674">
    <property type="entry name" value="AAA"/>
    <property type="match status" value="1"/>
</dbReference>
<feature type="domain" description="AAA+ ATPase" evidence="14">
    <location>
        <begin position="156"/>
        <end position="291"/>
    </location>
</feature>
<feature type="compositionally biased region" description="Basic and acidic residues" evidence="13">
    <location>
        <begin position="407"/>
        <end position="424"/>
    </location>
</feature>
<dbReference type="GO" id="GO:0016887">
    <property type="term" value="F:ATP hydrolysis activity"/>
    <property type="evidence" value="ECO:0007669"/>
    <property type="project" value="InterPro"/>
</dbReference>
<evidence type="ECO:0000313" key="16">
    <source>
        <dbReference type="EMBL" id="KAJ7743788.1"/>
    </source>
</evidence>
<dbReference type="Pfam" id="PF04212">
    <property type="entry name" value="MIT"/>
    <property type="match status" value="1"/>
</dbReference>
<keyword evidence="10" id="KW-0472">Membrane</keyword>
<feature type="domain" description="MIT" evidence="15">
    <location>
        <begin position="2"/>
        <end position="77"/>
    </location>
</feature>
<accession>A0AAD7IL39</accession>
<evidence type="ECO:0000313" key="17">
    <source>
        <dbReference type="Proteomes" id="UP001215598"/>
    </source>
</evidence>